<evidence type="ECO:0000256" key="4">
    <source>
        <dbReference type="SAM" id="MobiDB-lite"/>
    </source>
</evidence>
<keyword evidence="7" id="KW-1185">Reference proteome</keyword>
<feature type="repeat" description="TPR" evidence="3">
    <location>
        <begin position="1066"/>
        <end position="1099"/>
    </location>
</feature>
<feature type="domain" description="Glycosyltransferase 61 catalytic" evidence="5">
    <location>
        <begin position="519"/>
        <end position="694"/>
    </location>
</feature>
<dbReference type="PROSITE" id="PS50005">
    <property type="entry name" value="TPR"/>
    <property type="match status" value="17"/>
</dbReference>
<dbReference type="Pfam" id="PF13176">
    <property type="entry name" value="TPR_7"/>
    <property type="match status" value="1"/>
</dbReference>
<comment type="caution">
    <text evidence="6">The sequence shown here is derived from an EMBL/GenBank/DDBJ whole genome shotgun (WGS) entry which is preliminary data.</text>
</comment>
<feature type="repeat" description="TPR" evidence="3">
    <location>
        <begin position="962"/>
        <end position="995"/>
    </location>
</feature>
<dbReference type="Pfam" id="PF13181">
    <property type="entry name" value="TPR_8"/>
    <property type="match status" value="1"/>
</dbReference>
<feature type="repeat" description="TPR" evidence="3">
    <location>
        <begin position="1032"/>
        <end position="1065"/>
    </location>
</feature>
<feature type="repeat" description="TPR" evidence="3">
    <location>
        <begin position="1299"/>
        <end position="1332"/>
    </location>
</feature>
<sequence length="1492" mass="170987">MNNRPVDHTNLSDNPPVFLSNDTNRIHPSEGSQGSSLALSTIVISNHQLRMEIERYEQEVIQDPESDLAYYNLAVALQKQDLLDEAQESYQIAIRLNPEAMNAYLNLGLIWVQKENWEAAIQTFKQGLIHCPQSAKLYHNLAHTYFKQGNFDGAIAGYLQAIQLQPDLKEAYLNLGKAFQKQGLHEVAIQYFKKLIQVEPHSISAHSECVNSLLQQDQLAESLFHLQRIIELEQPFMTAYCQTVKQLKGDNELDQARIACGKLIEGLQQNPQSLEVYQDFAKVHFHLGNTLAEYRNYPQAEYYYRQSIKAAPHWIDPYLKLAESFVEQQQFVSAAIYYHQALGINSEQPEIYQRLTWVLEQQKPDHKKPKLAGLKVKLNANFDQSDSNHPQCQGLDCPICLNRVFKLLHPTRLDEGIYDCSQPRDLPWNSPPPSITIIPHGKAWIAPQKNWWNICNAIAILNSKNELLTDLSRFYPTPLPGSDPIDWKQHQIFSLEEFPPLEKISGSVAVLSGLSGNVYFHWMVDILPRFAILQQKQPDWQKIDWFLVNSIKAPFQRETLQKLGIPEAKIIESDRHSFIQAKQLIIPSFTGSVGWVTPEVIHFNRQLFAEEITPSNHPYPERIFIRRNRAQYRQVLNENDVITYLSEWGVVPVELETLSVAEQASLFAHAKVIIAPHGAGLTNLMFCSPETIVIELVSPHYIRHYYWVISQQLKLKHYYITGEVFKCYPLRKLMYQSPLIEDIYVKINNLEKILKILDSDLQNQTAISPASTRFNVRDQPLINPAEISLKLQQIPSPNHHRSSSINMVTTSYHKNGHHRHPGELTLIEANSSGKNPTSLELFCLSKQENTTIQASNLIEIENSIKTAETYFEQKNYQRVVQECEKVIQLDPNTVEAYHLLGKSLQGLGKPEEALKWYQYIVNFKPNEAIVHANLGNLYAQLKQWKSAIYSYQKAIKLQPNLALAHRNLGKVWSKIGKPEMAASCWYQAFSLEPQNIKPEEHLSLGNILFRQGKIDQAEISYRRALHCHANPVEVYHNLGELFAAQGKLAEAESFYQQAIHFNPKSFESYNSLGKVLVAQGKWQEVVSCYRQVLELNPRLLLALQNLTQALLHQNKGIDGSSDYRQILLLMAGNLPTQSVLTTNIPSTKLIPETAVAKFTVTESISLEQAHIYYTQQDYVPCLRLCQKLLKQNPGDVAVYQLLAKVFVEQKNWGKAKFCYQKAIAKQPKNENLYLELGDIFAQQQQWQQAIACYQQAILIQPQPQAYHQLSHLWQTVGRSENAEDCLYEALQLAPEEATLEDYFSLGNALWKRGQISQAMICYRRVLERDPEQVIAHQRLAQGLQQQNQLEAAIAHYKQAYQVAIQQLNPTHLSSVNTDFLASNETGWLAETQSLLGDIYSQQQQWQEAIICYQEAVKLNPKLVAIQEALGDIWFESQDWESAINCYRQIIQLEPNTWQVYHKLGDALREQGHLKEAIKAYRQATELAKKLVR</sequence>
<evidence type="ECO:0000259" key="5">
    <source>
        <dbReference type="Pfam" id="PF04577"/>
    </source>
</evidence>
<feature type="repeat" description="TPR" evidence="3">
    <location>
        <begin position="894"/>
        <end position="927"/>
    </location>
</feature>
<dbReference type="InterPro" id="IPR019734">
    <property type="entry name" value="TPR_rpt"/>
</dbReference>
<dbReference type="OrthoDB" id="182122at2"/>
<accession>A0A7Z9DYN9</accession>
<feature type="repeat" description="TPR" evidence="3">
    <location>
        <begin position="281"/>
        <end position="314"/>
    </location>
</feature>
<dbReference type="Proteomes" id="UP000182190">
    <property type="component" value="Unassembled WGS sequence"/>
</dbReference>
<feature type="repeat" description="TPR" evidence="3">
    <location>
        <begin position="1389"/>
        <end position="1422"/>
    </location>
</feature>
<dbReference type="PANTHER" id="PTHR44366:SF1">
    <property type="entry name" value="UDP-N-ACETYLGLUCOSAMINE--PEPTIDE N-ACETYLGLUCOSAMINYLTRANSFERASE 110 KDA SUBUNIT"/>
    <property type="match status" value="1"/>
</dbReference>
<feature type="repeat" description="TPR" evidence="3">
    <location>
        <begin position="67"/>
        <end position="100"/>
    </location>
</feature>
<proteinExistence type="predicted"/>
<feature type="repeat" description="TPR" evidence="3">
    <location>
        <begin position="860"/>
        <end position="893"/>
    </location>
</feature>
<protein>
    <submittedName>
        <fullName evidence="6">TPR domain protein</fullName>
    </submittedName>
</protein>
<evidence type="ECO:0000256" key="3">
    <source>
        <dbReference type="PROSITE-ProRule" id="PRU00339"/>
    </source>
</evidence>
<dbReference type="Pfam" id="PF07719">
    <property type="entry name" value="TPR_2"/>
    <property type="match status" value="1"/>
</dbReference>
<feature type="repeat" description="TPR" evidence="3">
    <location>
        <begin position="135"/>
        <end position="168"/>
    </location>
</feature>
<dbReference type="InterPro" id="IPR037919">
    <property type="entry name" value="OGT"/>
</dbReference>
<gene>
    <name evidence="6" type="ORF">PL9631_410088</name>
</gene>
<dbReference type="GO" id="GO:0006493">
    <property type="term" value="P:protein O-linked glycosylation"/>
    <property type="evidence" value="ECO:0007669"/>
    <property type="project" value="InterPro"/>
</dbReference>
<feature type="compositionally biased region" description="Polar residues" evidence="4">
    <location>
        <begin position="1"/>
        <end position="13"/>
    </location>
</feature>
<evidence type="ECO:0000256" key="1">
    <source>
        <dbReference type="ARBA" id="ARBA00022737"/>
    </source>
</evidence>
<feature type="repeat" description="TPR" evidence="3">
    <location>
        <begin position="101"/>
        <end position="134"/>
    </location>
</feature>
<dbReference type="Pfam" id="PF13432">
    <property type="entry name" value="TPR_16"/>
    <property type="match status" value="3"/>
</dbReference>
<dbReference type="Pfam" id="PF04577">
    <property type="entry name" value="Glyco_transf_61"/>
    <property type="match status" value="1"/>
</dbReference>
<dbReference type="InterPro" id="IPR049625">
    <property type="entry name" value="Glyco_transf_61_cat"/>
</dbReference>
<keyword evidence="2 3" id="KW-0802">TPR repeat</keyword>
<feature type="repeat" description="TPR" evidence="3">
    <location>
        <begin position="1423"/>
        <end position="1456"/>
    </location>
</feature>
<dbReference type="Pfam" id="PF14559">
    <property type="entry name" value="TPR_19"/>
    <property type="match status" value="1"/>
</dbReference>
<dbReference type="EMBL" id="CZCS02000181">
    <property type="protein sequence ID" value="VXD18905.1"/>
    <property type="molecule type" value="Genomic_DNA"/>
</dbReference>
<dbReference type="InterPro" id="IPR011990">
    <property type="entry name" value="TPR-like_helical_dom_sf"/>
</dbReference>
<dbReference type="PANTHER" id="PTHR44366">
    <property type="entry name" value="UDP-N-ACETYLGLUCOSAMINE--PEPTIDE N-ACETYLGLUCOSAMINYLTRANSFERASE 110 KDA SUBUNIT"/>
    <property type="match status" value="1"/>
</dbReference>
<feature type="repeat" description="TPR" evidence="3">
    <location>
        <begin position="169"/>
        <end position="202"/>
    </location>
</feature>
<dbReference type="GO" id="GO:0097363">
    <property type="term" value="F:protein O-acetylglucosaminyltransferase activity"/>
    <property type="evidence" value="ECO:0007669"/>
    <property type="project" value="TreeGrafter"/>
</dbReference>
<keyword evidence="1" id="KW-0677">Repeat</keyword>
<evidence type="ECO:0000313" key="6">
    <source>
        <dbReference type="EMBL" id="VXD18905.1"/>
    </source>
</evidence>
<name>A0A7Z9DYN9_9CYAN</name>
<dbReference type="SMART" id="SM00028">
    <property type="entry name" value="TPR"/>
    <property type="match status" value="23"/>
</dbReference>
<dbReference type="PROSITE" id="PS50293">
    <property type="entry name" value="TPR_REGION"/>
    <property type="match status" value="4"/>
</dbReference>
<feature type="repeat" description="TPR" evidence="3">
    <location>
        <begin position="1196"/>
        <end position="1229"/>
    </location>
</feature>
<evidence type="ECO:0000256" key="2">
    <source>
        <dbReference type="ARBA" id="ARBA00022803"/>
    </source>
</evidence>
<organism evidence="6 7">
    <name type="scientific">Planktothrix paucivesiculata PCC 9631</name>
    <dbReference type="NCBI Taxonomy" id="671071"/>
    <lineage>
        <taxon>Bacteria</taxon>
        <taxon>Bacillati</taxon>
        <taxon>Cyanobacteriota</taxon>
        <taxon>Cyanophyceae</taxon>
        <taxon>Oscillatoriophycideae</taxon>
        <taxon>Oscillatoriales</taxon>
        <taxon>Microcoleaceae</taxon>
        <taxon>Planktothrix</taxon>
    </lineage>
</organism>
<feature type="repeat" description="TPR" evidence="3">
    <location>
        <begin position="1230"/>
        <end position="1263"/>
    </location>
</feature>
<dbReference type="SUPFAM" id="SSF48452">
    <property type="entry name" value="TPR-like"/>
    <property type="match status" value="4"/>
</dbReference>
<feature type="repeat" description="TPR" evidence="3">
    <location>
        <begin position="1457"/>
        <end position="1490"/>
    </location>
</feature>
<dbReference type="InterPro" id="IPR013105">
    <property type="entry name" value="TPR_2"/>
</dbReference>
<dbReference type="RefSeq" id="WP_083617997.1">
    <property type="nucleotide sequence ID" value="NZ_LR735002.1"/>
</dbReference>
<dbReference type="Pfam" id="PF13414">
    <property type="entry name" value="TPR_11"/>
    <property type="match status" value="3"/>
</dbReference>
<feature type="region of interest" description="Disordered" evidence="4">
    <location>
        <begin position="1"/>
        <end position="34"/>
    </location>
</feature>
<evidence type="ECO:0000313" key="7">
    <source>
        <dbReference type="Proteomes" id="UP000182190"/>
    </source>
</evidence>
<feature type="repeat" description="TPR" evidence="3">
    <location>
        <begin position="928"/>
        <end position="961"/>
    </location>
</feature>
<dbReference type="Gene3D" id="1.25.40.10">
    <property type="entry name" value="Tetratricopeptide repeat domain"/>
    <property type="match status" value="9"/>
</dbReference>
<reference evidence="6" key="1">
    <citation type="submission" date="2019-10" db="EMBL/GenBank/DDBJ databases">
        <authorList>
            <consortium name="Genoscope - CEA"/>
            <person name="William W."/>
        </authorList>
    </citation>
    <scope>NUCLEOTIDE SEQUENCE [LARGE SCALE GENOMIC DNA]</scope>
    <source>
        <strain evidence="6">BBR_PRJEB10994</strain>
    </source>
</reference>